<dbReference type="Proteomes" id="UP001218188">
    <property type="component" value="Unassembled WGS sequence"/>
</dbReference>
<name>A0AAD6SAE2_9AGAR</name>
<protein>
    <submittedName>
        <fullName evidence="2">Uncharacterized protein</fullName>
    </submittedName>
</protein>
<organism evidence="2 3">
    <name type="scientific">Mycena alexandri</name>
    <dbReference type="NCBI Taxonomy" id="1745969"/>
    <lineage>
        <taxon>Eukaryota</taxon>
        <taxon>Fungi</taxon>
        <taxon>Dikarya</taxon>
        <taxon>Basidiomycota</taxon>
        <taxon>Agaricomycotina</taxon>
        <taxon>Agaricomycetes</taxon>
        <taxon>Agaricomycetidae</taxon>
        <taxon>Agaricales</taxon>
        <taxon>Marasmiineae</taxon>
        <taxon>Mycenaceae</taxon>
        <taxon>Mycena</taxon>
    </lineage>
</organism>
<dbReference type="EMBL" id="JARJCM010000173">
    <property type="protein sequence ID" value="KAJ7024214.1"/>
    <property type="molecule type" value="Genomic_DNA"/>
</dbReference>
<sequence>MRSSSPKLKKPGSQATKGSQGYRPGITEEEKAARHRKAQRDYRARAPHLREKQRIHAAEKRAAMKAHRCRCNPPKPPKNAITIEDQGKSDSLPPSELQFPDFRASSDLSFPTLARDASEEPIIGSVASPTPEERIACDALADLANGGRCTDAASYSADSKSSTVLSSPLSTCMAFSNTKVSTPRLPPGVAPLTRRQVISVRNTGTVGHLTHVQSAQMRVALINCSPPLPTTQEQRSQWAEPPPSGVDRAEAMDDGRFAALYDWRYRVAQLFCKEDGYGPGSEDDFILPGSSP</sequence>
<evidence type="ECO:0000256" key="1">
    <source>
        <dbReference type="SAM" id="MobiDB-lite"/>
    </source>
</evidence>
<evidence type="ECO:0000313" key="3">
    <source>
        <dbReference type="Proteomes" id="UP001218188"/>
    </source>
</evidence>
<accession>A0AAD6SAE2</accession>
<comment type="caution">
    <text evidence="2">The sequence shown here is derived from an EMBL/GenBank/DDBJ whole genome shotgun (WGS) entry which is preliminary data.</text>
</comment>
<reference evidence="2" key="1">
    <citation type="submission" date="2023-03" db="EMBL/GenBank/DDBJ databases">
        <title>Massive genome expansion in bonnet fungi (Mycena s.s.) driven by repeated elements and novel gene families across ecological guilds.</title>
        <authorList>
            <consortium name="Lawrence Berkeley National Laboratory"/>
            <person name="Harder C.B."/>
            <person name="Miyauchi S."/>
            <person name="Viragh M."/>
            <person name="Kuo A."/>
            <person name="Thoen E."/>
            <person name="Andreopoulos B."/>
            <person name="Lu D."/>
            <person name="Skrede I."/>
            <person name="Drula E."/>
            <person name="Henrissat B."/>
            <person name="Morin E."/>
            <person name="Kohler A."/>
            <person name="Barry K."/>
            <person name="LaButti K."/>
            <person name="Morin E."/>
            <person name="Salamov A."/>
            <person name="Lipzen A."/>
            <person name="Mereny Z."/>
            <person name="Hegedus B."/>
            <person name="Baldrian P."/>
            <person name="Stursova M."/>
            <person name="Weitz H."/>
            <person name="Taylor A."/>
            <person name="Grigoriev I.V."/>
            <person name="Nagy L.G."/>
            <person name="Martin F."/>
            <person name="Kauserud H."/>
        </authorList>
    </citation>
    <scope>NUCLEOTIDE SEQUENCE</scope>
    <source>
        <strain evidence="2">CBHHK200</strain>
    </source>
</reference>
<evidence type="ECO:0000313" key="2">
    <source>
        <dbReference type="EMBL" id="KAJ7024214.1"/>
    </source>
</evidence>
<feature type="region of interest" description="Disordered" evidence="1">
    <location>
        <begin position="1"/>
        <end position="102"/>
    </location>
</feature>
<feature type="compositionally biased region" description="Basic and acidic residues" evidence="1">
    <location>
        <begin position="39"/>
        <end position="62"/>
    </location>
</feature>
<proteinExistence type="predicted"/>
<gene>
    <name evidence="2" type="ORF">C8F04DRAFT_1270540</name>
</gene>
<keyword evidence="3" id="KW-1185">Reference proteome</keyword>
<dbReference type="AlphaFoldDB" id="A0AAD6SAE2"/>